<sequence length="228" mass="24146">MTDSSTLTFRARIGSDLTSSRTTRGVPVVRFRIAVPQWRRTDSGDYEDLEPRWYTVRAWDRLAQNIATSLSKGQPVIVVGRPVSNAWVDSNGQIHSEIVINASAVGHDLSMGSAMFFKRGQAPNANDNTASGSDSLVTDEATAAPSSDGKDEGVAGEEVPVERTHIGEHRADVDDADFLFGKKQGDEMSNSAVSDAHVGESTDAVAARGAASVFDGSYDDSAVQGGAA</sequence>
<gene>
    <name evidence="4" type="ORF">EII11_08085</name>
</gene>
<dbReference type="SUPFAM" id="SSF50249">
    <property type="entry name" value="Nucleic acid-binding proteins"/>
    <property type="match status" value="1"/>
</dbReference>
<organism evidence="4 5">
    <name type="scientific">Schaalia canis</name>
    <dbReference type="NCBI Taxonomy" id="100469"/>
    <lineage>
        <taxon>Bacteria</taxon>
        <taxon>Bacillati</taxon>
        <taxon>Actinomycetota</taxon>
        <taxon>Actinomycetes</taxon>
        <taxon>Actinomycetales</taxon>
        <taxon>Actinomycetaceae</taxon>
        <taxon>Schaalia</taxon>
    </lineage>
</organism>
<dbReference type="InterPro" id="IPR012340">
    <property type="entry name" value="NA-bd_OB-fold"/>
</dbReference>
<dbReference type="EMBL" id="RQZF01000009">
    <property type="protein sequence ID" value="RRC94832.1"/>
    <property type="molecule type" value="Genomic_DNA"/>
</dbReference>
<proteinExistence type="predicted"/>
<dbReference type="Proteomes" id="UP000280444">
    <property type="component" value="Unassembled WGS sequence"/>
</dbReference>
<dbReference type="CDD" id="cd04496">
    <property type="entry name" value="SSB_OBF"/>
    <property type="match status" value="1"/>
</dbReference>
<keyword evidence="5" id="KW-1185">Reference proteome</keyword>
<feature type="compositionally biased region" description="Polar residues" evidence="3">
    <location>
        <begin position="125"/>
        <end position="136"/>
    </location>
</feature>
<accession>A0A3P1SET8</accession>
<comment type="caution">
    <text evidence="4">The sequence shown here is derived from an EMBL/GenBank/DDBJ whole genome shotgun (WGS) entry which is preliminary data.</text>
</comment>
<dbReference type="Gene3D" id="2.40.50.140">
    <property type="entry name" value="Nucleic acid-binding proteins"/>
    <property type="match status" value="1"/>
</dbReference>
<evidence type="ECO:0000256" key="2">
    <source>
        <dbReference type="PROSITE-ProRule" id="PRU00252"/>
    </source>
</evidence>
<feature type="region of interest" description="Disordered" evidence="3">
    <location>
        <begin position="125"/>
        <end position="157"/>
    </location>
</feature>
<evidence type="ECO:0000256" key="3">
    <source>
        <dbReference type="SAM" id="MobiDB-lite"/>
    </source>
</evidence>
<evidence type="ECO:0000256" key="1">
    <source>
        <dbReference type="ARBA" id="ARBA00023125"/>
    </source>
</evidence>
<dbReference type="Pfam" id="PF00436">
    <property type="entry name" value="SSB"/>
    <property type="match status" value="1"/>
</dbReference>
<reference evidence="4 5" key="1">
    <citation type="submission" date="2018-11" db="EMBL/GenBank/DDBJ databases">
        <title>Genomes From Bacteria Associated with the Canine Oral Cavity: a Test Case for Automated Genome-Based Taxonomic Assignment.</title>
        <authorList>
            <person name="Coil D.A."/>
            <person name="Jospin G."/>
            <person name="Darling A.E."/>
            <person name="Wallis C."/>
            <person name="Davis I.J."/>
            <person name="Harris S."/>
            <person name="Eisen J.A."/>
            <person name="Holcombe L.J."/>
            <person name="O'Flynn C."/>
        </authorList>
    </citation>
    <scope>NUCLEOTIDE SEQUENCE [LARGE SCALE GENOMIC DNA]</scope>
    <source>
        <strain evidence="4 5">OH770</strain>
    </source>
</reference>
<dbReference type="PROSITE" id="PS50935">
    <property type="entry name" value="SSB"/>
    <property type="match status" value="1"/>
</dbReference>
<dbReference type="OrthoDB" id="4427276at2"/>
<dbReference type="GO" id="GO:0003697">
    <property type="term" value="F:single-stranded DNA binding"/>
    <property type="evidence" value="ECO:0007669"/>
    <property type="project" value="InterPro"/>
</dbReference>
<dbReference type="RefSeq" id="WP_124871297.1">
    <property type="nucleotide sequence ID" value="NZ_RQZF01000009.1"/>
</dbReference>
<evidence type="ECO:0000313" key="5">
    <source>
        <dbReference type="Proteomes" id="UP000280444"/>
    </source>
</evidence>
<dbReference type="GO" id="GO:0006260">
    <property type="term" value="P:DNA replication"/>
    <property type="evidence" value="ECO:0007669"/>
    <property type="project" value="InterPro"/>
</dbReference>
<keyword evidence="1 2" id="KW-0238">DNA-binding</keyword>
<dbReference type="InterPro" id="IPR000424">
    <property type="entry name" value="Primosome_PriB/ssb"/>
</dbReference>
<dbReference type="AlphaFoldDB" id="A0A3P1SET8"/>
<name>A0A3P1SET8_9ACTO</name>
<protein>
    <submittedName>
        <fullName evidence="4">Single-stranded DNA-binding protein</fullName>
    </submittedName>
</protein>
<evidence type="ECO:0000313" key="4">
    <source>
        <dbReference type="EMBL" id="RRC94832.1"/>
    </source>
</evidence>